<proteinExistence type="predicted"/>
<dbReference type="RefSeq" id="XP_041162209.1">
    <property type="nucleotide sequence ID" value="XM_041306238.1"/>
</dbReference>
<dbReference type="GeneID" id="64600002"/>
<evidence type="ECO:0000313" key="1">
    <source>
        <dbReference type="EMBL" id="KAG1796938.1"/>
    </source>
</evidence>
<dbReference type="AlphaFoldDB" id="A0A9P7IXZ3"/>
<dbReference type="OrthoDB" id="2677435at2759"/>
<dbReference type="EMBL" id="JABBWE010000017">
    <property type="protein sequence ID" value="KAG1796938.1"/>
    <property type="molecule type" value="Genomic_DNA"/>
</dbReference>
<organism evidence="1 2">
    <name type="scientific">Suillus plorans</name>
    <dbReference type="NCBI Taxonomy" id="116603"/>
    <lineage>
        <taxon>Eukaryota</taxon>
        <taxon>Fungi</taxon>
        <taxon>Dikarya</taxon>
        <taxon>Basidiomycota</taxon>
        <taxon>Agaricomycotina</taxon>
        <taxon>Agaricomycetes</taxon>
        <taxon>Agaricomycetidae</taxon>
        <taxon>Boletales</taxon>
        <taxon>Suillineae</taxon>
        <taxon>Suillaceae</taxon>
        <taxon>Suillus</taxon>
    </lineage>
</organism>
<dbReference type="Proteomes" id="UP000719766">
    <property type="component" value="Unassembled WGS sequence"/>
</dbReference>
<gene>
    <name evidence="1" type="ORF">HD556DRAFT_1441116</name>
</gene>
<protein>
    <submittedName>
        <fullName evidence="1">Uncharacterized protein</fullName>
    </submittedName>
</protein>
<name>A0A9P7IXZ3_9AGAM</name>
<reference evidence="1" key="1">
    <citation type="journal article" date="2020" name="New Phytol.">
        <title>Comparative genomics reveals dynamic genome evolution in host specialist ectomycorrhizal fungi.</title>
        <authorList>
            <person name="Lofgren L.A."/>
            <person name="Nguyen N.H."/>
            <person name="Vilgalys R."/>
            <person name="Ruytinx J."/>
            <person name="Liao H.L."/>
            <person name="Branco S."/>
            <person name="Kuo A."/>
            <person name="LaButti K."/>
            <person name="Lipzen A."/>
            <person name="Andreopoulos W."/>
            <person name="Pangilinan J."/>
            <person name="Riley R."/>
            <person name="Hundley H."/>
            <person name="Na H."/>
            <person name="Barry K."/>
            <person name="Grigoriev I.V."/>
            <person name="Stajich J.E."/>
            <person name="Kennedy P.G."/>
        </authorList>
    </citation>
    <scope>NUCLEOTIDE SEQUENCE</scope>
    <source>
        <strain evidence="1">S12</strain>
    </source>
</reference>
<evidence type="ECO:0000313" key="2">
    <source>
        <dbReference type="Proteomes" id="UP000719766"/>
    </source>
</evidence>
<sequence>MESFDDLEESSLASLSFVGGTGMLIDSDDLQGTQEPMVVDIKKASRTTSSTTVMTTDAKVPPAKKVKTMLKVKTEQTDLSDTPLASTQVDDGPWVEMIKARSAYRNTDLPPACQDGRWPKVFLLTIYLWAGSQPNLWNISDDALLEAINHIFQVVYPEVKYAPSLQGSVFGVTNQCLSEWRSNFGSTTITIIIDFMAQNDDTNPSDLAEYLLSDFVFLHEDPDVIDKMKTFQSPFMLQLVATGHLQATIGHANVLALNTEALTVSRISGVVGIAAAVLIKDNVINIKDVLAAPPAQCKLMVKTSDVQAGLGPEAQGRSRA</sequence>
<comment type="caution">
    <text evidence="1">The sequence shown here is derived from an EMBL/GenBank/DDBJ whole genome shotgun (WGS) entry which is preliminary data.</text>
</comment>
<accession>A0A9P7IXZ3</accession>
<keyword evidence="2" id="KW-1185">Reference proteome</keyword>